<keyword evidence="6" id="KW-1185">Reference proteome</keyword>
<keyword evidence="3" id="KW-0676">Redox-active center</keyword>
<sequence length="158" mass="16147">MAEKGGIVPAMTLPDLDGKPVAIPAAWAGRPVLVNLWATWCAPCLKEMPDLQAFADQQSANAEKAFATAQGAAGVQVVGIALDDAAAVAAFLRQHGITYPVLLDAAGPADAGVRLGNPAGVLPYSILVSADGRLLKTRIGPFTDAADIADWASAASTR</sequence>
<organism evidence="5 6">
    <name type="scientific">Thermomonas fusca</name>
    <dbReference type="NCBI Taxonomy" id="215690"/>
    <lineage>
        <taxon>Bacteria</taxon>
        <taxon>Pseudomonadati</taxon>
        <taxon>Pseudomonadota</taxon>
        <taxon>Gammaproteobacteria</taxon>
        <taxon>Lysobacterales</taxon>
        <taxon>Lysobacteraceae</taxon>
        <taxon>Thermomonas</taxon>
    </lineage>
</organism>
<dbReference type="PANTHER" id="PTHR42852">
    <property type="entry name" value="THIOL:DISULFIDE INTERCHANGE PROTEIN DSBE"/>
    <property type="match status" value="1"/>
</dbReference>
<dbReference type="GO" id="GO:0015036">
    <property type="term" value="F:disulfide oxidoreductase activity"/>
    <property type="evidence" value="ECO:0007669"/>
    <property type="project" value="UniProtKB-ARBA"/>
</dbReference>
<dbReference type="PANTHER" id="PTHR42852:SF13">
    <property type="entry name" value="PROTEIN DIPZ"/>
    <property type="match status" value="1"/>
</dbReference>
<evidence type="ECO:0000313" key="5">
    <source>
        <dbReference type="EMBL" id="TLX23271.1"/>
    </source>
</evidence>
<proteinExistence type="predicted"/>
<dbReference type="InterPro" id="IPR017937">
    <property type="entry name" value="Thioredoxin_CS"/>
</dbReference>
<dbReference type="AlphaFoldDB" id="A0A5R9PIB7"/>
<dbReference type="InterPro" id="IPR036249">
    <property type="entry name" value="Thioredoxin-like_sf"/>
</dbReference>
<dbReference type="GO" id="GO:0030313">
    <property type="term" value="C:cell envelope"/>
    <property type="evidence" value="ECO:0007669"/>
    <property type="project" value="UniProtKB-SubCell"/>
</dbReference>
<evidence type="ECO:0000256" key="2">
    <source>
        <dbReference type="ARBA" id="ARBA00022748"/>
    </source>
</evidence>
<evidence type="ECO:0000313" key="6">
    <source>
        <dbReference type="Proteomes" id="UP000308508"/>
    </source>
</evidence>
<protein>
    <submittedName>
        <fullName evidence="5">TlpA family protein disulfide reductase</fullName>
    </submittedName>
</protein>
<feature type="domain" description="Thioredoxin" evidence="4">
    <location>
        <begin position="2"/>
        <end position="157"/>
    </location>
</feature>
<dbReference type="InterPro" id="IPR013740">
    <property type="entry name" value="Redoxin"/>
</dbReference>
<comment type="caution">
    <text evidence="5">The sequence shown here is derived from an EMBL/GenBank/DDBJ whole genome shotgun (WGS) entry which is preliminary data.</text>
</comment>
<evidence type="ECO:0000256" key="3">
    <source>
        <dbReference type="ARBA" id="ARBA00023284"/>
    </source>
</evidence>
<dbReference type="InterPro" id="IPR013766">
    <property type="entry name" value="Thioredoxin_domain"/>
</dbReference>
<dbReference type="SUPFAM" id="SSF52833">
    <property type="entry name" value="Thioredoxin-like"/>
    <property type="match status" value="1"/>
</dbReference>
<comment type="subcellular location">
    <subcellularLocation>
        <location evidence="1">Cell envelope</location>
    </subcellularLocation>
</comment>
<gene>
    <name evidence="5" type="ORF">E5S66_02905</name>
</gene>
<dbReference type="CDD" id="cd02966">
    <property type="entry name" value="TlpA_like_family"/>
    <property type="match status" value="1"/>
</dbReference>
<dbReference type="InterPro" id="IPR050553">
    <property type="entry name" value="Thioredoxin_ResA/DsbE_sf"/>
</dbReference>
<dbReference type="Proteomes" id="UP000308508">
    <property type="component" value="Unassembled WGS sequence"/>
</dbReference>
<dbReference type="GO" id="GO:0017004">
    <property type="term" value="P:cytochrome complex assembly"/>
    <property type="evidence" value="ECO:0007669"/>
    <property type="project" value="UniProtKB-KW"/>
</dbReference>
<name>A0A5R9PIB7_9GAMM</name>
<dbReference type="Pfam" id="PF08534">
    <property type="entry name" value="Redoxin"/>
    <property type="match status" value="1"/>
</dbReference>
<reference evidence="5 6" key="1">
    <citation type="submission" date="2019-04" db="EMBL/GenBank/DDBJ databases">
        <authorList>
            <person name="Grouzdev D.S."/>
            <person name="Nazina T.N."/>
        </authorList>
    </citation>
    <scope>NUCLEOTIDE SEQUENCE [LARGE SCALE GENOMIC DNA]</scope>
    <source>
        <strain evidence="5 6">SHC 3-19</strain>
    </source>
</reference>
<dbReference type="PROSITE" id="PS00194">
    <property type="entry name" value="THIOREDOXIN_1"/>
    <property type="match status" value="1"/>
</dbReference>
<dbReference type="EMBL" id="SROY01000001">
    <property type="protein sequence ID" value="TLX23271.1"/>
    <property type="molecule type" value="Genomic_DNA"/>
</dbReference>
<accession>A0A5R9PIB7</accession>
<dbReference type="STRING" id="1123377.GCA_000423885_01507"/>
<dbReference type="Gene3D" id="3.40.30.10">
    <property type="entry name" value="Glutaredoxin"/>
    <property type="match status" value="1"/>
</dbReference>
<evidence type="ECO:0000256" key="1">
    <source>
        <dbReference type="ARBA" id="ARBA00004196"/>
    </source>
</evidence>
<dbReference type="PROSITE" id="PS51352">
    <property type="entry name" value="THIOREDOXIN_2"/>
    <property type="match status" value="1"/>
</dbReference>
<keyword evidence="2" id="KW-0201">Cytochrome c-type biogenesis</keyword>
<evidence type="ECO:0000259" key="4">
    <source>
        <dbReference type="PROSITE" id="PS51352"/>
    </source>
</evidence>